<accession>A0ABT9PQY3</accession>
<protein>
    <submittedName>
        <fullName evidence="1">Beta-phosphoglucomutase-like phosphatase (HAD superfamily)</fullName>
    </submittedName>
</protein>
<evidence type="ECO:0000313" key="1">
    <source>
        <dbReference type="EMBL" id="MDP9836876.1"/>
    </source>
</evidence>
<organism evidence="1 2">
    <name type="scientific">Neorhizobium huautlense</name>
    <dbReference type="NCBI Taxonomy" id="67774"/>
    <lineage>
        <taxon>Bacteria</taxon>
        <taxon>Pseudomonadati</taxon>
        <taxon>Pseudomonadota</taxon>
        <taxon>Alphaproteobacteria</taxon>
        <taxon>Hyphomicrobiales</taxon>
        <taxon>Rhizobiaceae</taxon>
        <taxon>Rhizobium/Agrobacterium group</taxon>
        <taxon>Neorhizobium</taxon>
    </lineage>
</organism>
<reference evidence="1 2" key="1">
    <citation type="submission" date="2023-07" db="EMBL/GenBank/DDBJ databases">
        <title>Sorghum-associated microbial communities from plants grown in Nebraska, USA.</title>
        <authorList>
            <person name="Schachtman D."/>
        </authorList>
    </citation>
    <scope>NUCLEOTIDE SEQUENCE [LARGE SCALE GENOMIC DNA]</scope>
    <source>
        <strain evidence="1 2">DS1307</strain>
    </source>
</reference>
<comment type="caution">
    <text evidence="1">The sequence shown here is derived from an EMBL/GenBank/DDBJ whole genome shotgun (WGS) entry which is preliminary data.</text>
</comment>
<dbReference type="RefSeq" id="WP_306833035.1">
    <property type="nucleotide sequence ID" value="NZ_JAUSRF010000004.1"/>
</dbReference>
<gene>
    <name evidence="1" type="ORF">J2T09_001621</name>
</gene>
<dbReference type="EMBL" id="JAUSRF010000004">
    <property type="protein sequence ID" value="MDP9836876.1"/>
    <property type="molecule type" value="Genomic_DNA"/>
</dbReference>
<proteinExistence type="predicted"/>
<sequence length="100" mass="11092">MLQRLVATLPETRLVGWSFSHAQDRFDMLTISLVTTSTIPHQEIEAMAIANWKEMRDRFVSARQMSANAPEPELITIAAAARQAAETYAEVVVSSEPTTS</sequence>
<evidence type="ECO:0000313" key="2">
    <source>
        <dbReference type="Proteomes" id="UP001241472"/>
    </source>
</evidence>
<keyword evidence="2" id="KW-1185">Reference proteome</keyword>
<dbReference type="Proteomes" id="UP001241472">
    <property type="component" value="Unassembled WGS sequence"/>
</dbReference>
<name>A0ABT9PQY3_9HYPH</name>